<name>A0A8S5N8P4_9CAUD</name>
<sequence length="64" mass="7357">MKIYEGSRWIDWETNDAACWLAAETGQTREAAKHHILANLTPDEEGDYDMDELADLAQLIVEEY</sequence>
<proteinExistence type="predicted"/>
<organism evidence="1">
    <name type="scientific">Siphoviridae sp. ctjel6</name>
    <dbReference type="NCBI Taxonomy" id="2826440"/>
    <lineage>
        <taxon>Viruses</taxon>
        <taxon>Duplodnaviria</taxon>
        <taxon>Heunggongvirae</taxon>
        <taxon>Uroviricota</taxon>
        <taxon>Caudoviricetes</taxon>
    </lineage>
</organism>
<protein>
    <submittedName>
        <fullName evidence="1">Uncharacterized protein</fullName>
    </submittedName>
</protein>
<dbReference type="EMBL" id="BK015086">
    <property type="protein sequence ID" value="DAD90427.1"/>
    <property type="molecule type" value="Genomic_DNA"/>
</dbReference>
<accession>A0A8S5N8P4</accession>
<evidence type="ECO:0000313" key="1">
    <source>
        <dbReference type="EMBL" id="DAD90427.1"/>
    </source>
</evidence>
<reference evidence="1" key="1">
    <citation type="journal article" date="2021" name="Proc. Natl. Acad. Sci. U.S.A.">
        <title>A Catalog of Tens of Thousands of Viruses from Human Metagenomes Reveals Hidden Associations with Chronic Diseases.</title>
        <authorList>
            <person name="Tisza M.J."/>
            <person name="Buck C.B."/>
        </authorList>
    </citation>
    <scope>NUCLEOTIDE SEQUENCE</scope>
    <source>
        <strain evidence="1">Ctjel6</strain>
    </source>
</reference>